<protein>
    <submittedName>
        <fullName evidence="3">Uncharacterized protein</fullName>
    </submittedName>
</protein>
<evidence type="ECO:0000256" key="1">
    <source>
        <dbReference type="SAM" id="Phobius"/>
    </source>
</evidence>
<reference evidence="3" key="1">
    <citation type="submission" date="2021-02" db="EMBL/GenBank/DDBJ databases">
        <authorList>
            <person name="Nowell W R."/>
        </authorList>
    </citation>
    <scope>NUCLEOTIDE SEQUENCE</scope>
</reference>
<sequence>MIYTLDNSILLLLSSIIFIVQSTTIYQNDYEPRVFDHIPSNCYDCLSYRDIILTQLTDVPKGSFKNFNLGSRDTYMILNAQLKLKLDPYAFQSLIITKPNHTLTLTLAAPNSWLNITENTFNGLEIHSYSTLRIIIKYFYGVTFHKNSLSGIRMDKYSHLIIDISSVTEIYFEKNVIKENDFNSSVEFLISRTDTIQFDSNSFSQLIIKSHQIISFHFELISHIYFKSHSFQSLQLQTSSSLRFYSIFLNRLTIDTYAFDNMLLDSHSIFNFTIRTLGTCLCFKSYSFNNIHSRYSSENILILFQFHTLRGLSFFSNTFSNLSLNNLQNQLKILSSNPLNDPNPIINFATDTFSTIHTGSILLNFSEVIIIKFEKNSLKTNYLHHKIFMKSISLVDLSALNYTSIKTKFLLYFDNIHYVKWYKHMNEEKNFNRRHSLIQYHFNYLTNSSCLIYSASRFIPWLFSSTNSTICNCPLFYAYKHGQLDGQLIPCLHSMSGRETAEKMNECDFNRIEKNCHSTLQSLTDLTTTNETPSIIFNSFELDNLLIRQLYDKNYLTCSFNYSSLSSTMIIRSRLFNNFGIVIGIILGIFIILLILVMALLNGLQYKMREYDESWTWRRNMSWTTLRRTLSQTSLRRSRRDLRTINSHGITSKSDNQLDRLRYDQQDIDDRELNYDFKQSQSIQEDLKRMNRI</sequence>
<dbReference type="EMBL" id="CAJOBB010000038">
    <property type="protein sequence ID" value="CAF3525426.1"/>
    <property type="molecule type" value="Genomic_DNA"/>
</dbReference>
<keyword evidence="1" id="KW-0812">Transmembrane</keyword>
<name>A0A814RT48_9BILA</name>
<feature type="signal peptide" evidence="2">
    <location>
        <begin position="1"/>
        <end position="22"/>
    </location>
</feature>
<keyword evidence="1" id="KW-0472">Membrane</keyword>
<dbReference type="Proteomes" id="UP000663860">
    <property type="component" value="Unassembled WGS sequence"/>
</dbReference>
<dbReference type="EMBL" id="CAJNOE010000309">
    <property type="protein sequence ID" value="CAF1138145.1"/>
    <property type="molecule type" value="Genomic_DNA"/>
</dbReference>
<evidence type="ECO:0000313" key="3">
    <source>
        <dbReference type="EMBL" id="CAF1138145.1"/>
    </source>
</evidence>
<evidence type="ECO:0000313" key="5">
    <source>
        <dbReference type="Proteomes" id="UP000663860"/>
    </source>
</evidence>
<organism evidence="3 5">
    <name type="scientific">Adineta steineri</name>
    <dbReference type="NCBI Taxonomy" id="433720"/>
    <lineage>
        <taxon>Eukaryota</taxon>
        <taxon>Metazoa</taxon>
        <taxon>Spiralia</taxon>
        <taxon>Gnathifera</taxon>
        <taxon>Rotifera</taxon>
        <taxon>Eurotatoria</taxon>
        <taxon>Bdelloidea</taxon>
        <taxon>Adinetida</taxon>
        <taxon>Adinetidae</taxon>
        <taxon>Adineta</taxon>
    </lineage>
</organism>
<keyword evidence="2" id="KW-0732">Signal</keyword>
<accession>A0A814RT48</accession>
<feature type="transmembrane region" description="Helical" evidence="1">
    <location>
        <begin position="579"/>
        <end position="601"/>
    </location>
</feature>
<dbReference type="AlphaFoldDB" id="A0A814RT48"/>
<gene>
    <name evidence="3" type="ORF">IZO911_LOCUS25072</name>
    <name evidence="4" type="ORF">KXQ929_LOCUS1389</name>
</gene>
<evidence type="ECO:0000256" key="2">
    <source>
        <dbReference type="SAM" id="SignalP"/>
    </source>
</evidence>
<proteinExistence type="predicted"/>
<comment type="caution">
    <text evidence="3">The sequence shown here is derived from an EMBL/GenBank/DDBJ whole genome shotgun (WGS) entry which is preliminary data.</text>
</comment>
<evidence type="ECO:0000313" key="4">
    <source>
        <dbReference type="EMBL" id="CAF3525426.1"/>
    </source>
</evidence>
<feature type="chain" id="PRO_5036225794" evidence="2">
    <location>
        <begin position="23"/>
        <end position="693"/>
    </location>
</feature>
<dbReference type="Proteomes" id="UP000663868">
    <property type="component" value="Unassembled WGS sequence"/>
</dbReference>
<keyword evidence="1" id="KW-1133">Transmembrane helix</keyword>